<dbReference type="InterPro" id="IPR037401">
    <property type="entry name" value="SnoaL-like"/>
</dbReference>
<dbReference type="InterPro" id="IPR032710">
    <property type="entry name" value="NTF2-like_dom_sf"/>
</dbReference>
<sequence>MSTNEEVIRELYAVAEAASLNAERFVDLFASDGYFLDMATGQKWTGAEVRQPIEGLGSIFPDLHRELLKVYSAADGVVVVELRLQGTHAGDFPTPGGVLRATGKRFDVPCCDVFVVEQGKVKSFHCYNMRSVWLSQLGDGNG</sequence>
<organism evidence="2 3">
    <name type="scientific">[Empedobacter] haloabium</name>
    <dbReference type="NCBI Taxonomy" id="592317"/>
    <lineage>
        <taxon>Bacteria</taxon>
        <taxon>Pseudomonadati</taxon>
        <taxon>Pseudomonadota</taxon>
        <taxon>Betaproteobacteria</taxon>
        <taxon>Burkholderiales</taxon>
        <taxon>Oxalobacteraceae</taxon>
        <taxon>Telluria group</taxon>
        <taxon>Telluria group incertae sedis</taxon>
    </lineage>
</organism>
<dbReference type="Gene3D" id="3.10.450.50">
    <property type="match status" value="1"/>
</dbReference>
<proteinExistence type="predicted"/>
<name>A0ABZ1UQM8_9BURK</name>
<evidence type="ECO:0000313" key="3">
    <source>
        <dbReference type="Proteomes" id="UP000321323"/>
    </source>
</evidence>
<dbReference type="Pfam" id="PF12680">
    <property type="entry name" value="SnoaL_2"/>
    <property type="match status" value="1"/>
</dbReference>
<protein>
    <submittedName>
        <fullName evidence="2">Nuclear transport factor 2 family protein</fullName>
    </submittedName>
</protein>
<reference evidence="2 3" key="1">
    <citation type="journal article" date="2019" name="Int. J. Syst. Evol. Microbiol.">
        <title>The Draft Whole-Genome Sequence of the Antibiotic Producer Empedobacter haloabium ATCC 31962 Provides Indications for Its Taxonomic Reclassification.</title>
        <authorList>
            <person name="Miess H."/>
            <person name="Arlt P."/>
            <person name="Apel A.K."/>
            <person name="Weber T."/>
            <person name="Nieselt K."/>
            <person name="Hanssen F."/>
            <person name="Czemmel S."/>
            <person name="Nahnsen S."/>
            <person name="Gross H."/>
        </authorList>
    </citation>
    <scope>NUCLEOTIDE SEQUENCE [LARGE SCALE GENOMIC DNA]</scope>
    <source>
        <strain evidence="2 3">ATCC 31962</strain>
    </source>
</reference>
<feature type="domain" description="SnoaL-like" evidence="1">
    <location>
        <begin position="9"/>
        <end position="122"/>
    </location>
</feature>
<dbReference type="Proteomes" id="UP000321323">
    <property type="component" value="Chromosome"/>
</dbReference>
<dbReference type="SUPFAM" id="SSF54427">
    <property type="entry name" value="NTF2-like"/>
    <property type="match status" value="1"/>
</dbReference>
<accession>A0ABZ1UQM8</accession>
<evidence type="ECO:0000313" key="2">
    <source>
        <dbReference type="EMBL" id="WUR15011.1"/>
    </source>
</evidence>
<keyword evidence="3" id="KW-1185">Reference proteome</keyword>
<dbReference type="EMBL" id="CP136508">
    <property type="protein sequence ID" value="WUR15011.1"/>
    <property type="molecule type" value="Genomic_DNA"/>
</dbReference>
<gene>
    <name evidence="2" type="ORF">E7V67_007860</name>
</gene>
<evidence type="ECO:0000259" key="1">
    <source>
        <dbReference type="Pfam" id="PF12680"/>
    </source>
</evidence>